<comment type="caution">
    <text evidence="1">The sequence shown here is derived from an EMBL/GenBank/DDBJ whole genome shotgun (WGS) entry which is preliminary data.</text>
</comment>
<evidence type="ECO:0000313" key="2">
    <source>
        <dbReference type="Proteomes" id="UP000692954"/>
    </source>
</evidence>
<dbReference type="Proteomes" id="UP000692954">
    <property type="component" value="Unassembled WGS sequence"/>
</dbReference>
<dbReference type="OrthoDB" id="2162994at2759"/>
<name>A0A8S1KIW4_9CILI</name>
<accession>A0A8S1KIW4</accession>
<sequence length="1384" mass="163740">MLQGDIPSEILQYSIPCIQLKSQSVRLTTNMQKCEIDCLASYELTIGFSESKDQLVDLNQTMEFILYGRQYDIKNITFLPSEKYPQIIKLVKQQYISNEKQSNLLKSQKPFKSPCSYMTMNALLNQSQDDCQKITVQFQFATEKLESTHYEYVKSLEDQIVMKLQISYIISKPISGLRFISNLDNRFLITEKGLHNSRNWIPTPYYKQQRYPPYCHEEKDLLHYSKIIIAVTQSYYVVASGQLQEIIEIEGTDLVGYVFNINEYINPDDLGIFIGEFQHHYANHDEFRLNIFHMNENKSYLFESETVRKIFEQVDRFWFRDALLQKARNILSIGSGVEFFRSLNVMILPNVQKHGYLSFYPFRNILVFDESQLPELLPCKHTQDEFYKCLHLQLNALSLKFFLAPSVNMSDRWIELGFAFQSTWTEDYAQLHQKLLEQIKNGQDVKLDQTQFEQRFLLESLEYQLKTRMVITMLARMTHQPDVFIKEILNRFYQDLKGSIPAPLSTDKIFMSMKKVFSVSKGKSFLKMFIKSAGAWHFKVSYDYERDHKLNLNITQSPLIGQWVHIYTHNYIQGAKALDIKSDIIFQFLQFQEKLKHTQKQIQKAFKDFEEQQKEQPYDQSKKPHSSSTIKDFRRRDYQIQASGLIPEELSMPLHFSGWVRIQVSETNELKLEIENTEIKIPPKLWTKIDINCTQKLKKYNIPKRHLEINAQAYIQDEQTGKIEIENDNNNQVKTPMIHGILGEAVLKAGVNINTGREQTIKQYSEEIQKEPPQWIKWDPVGLTVKEVEYQIQKELVVMCQVLKEKDMNQIACVLRNIKKLEIRERVVRTIVLIIENSYAHLDSNIIVQLLQLLREMVNKSSIKRLEENCDFEDMAELQAYLKLAEKITYRFFFNQNDNSLKYLKFNNFDDYDVIIALFKNLRRLNTASTLGFHNELIALLVSILQGYDNSQNQYDCSYMISKLIKLLLFTNCNQSKFLIMTTLKHELKKVIFLNTPKNYILKTIIIHYKRFIDINFSGDIEKKIEEIYKKYDEEISSIIKHHQQNVLVRIDNGYLEIAYYKKYLLEQYEKYKKEPYHFILDQLYYLSKKRVKNGSTTIYFNVLLQELQIFMTKNYQRFAHELSRADINPELAKTLAHTNFECIISGPSLLNYNVQSNFASIYRILFYYFAPLRTEEVHKDIKHLLYTLTNFKPDQQWSQAHVTQLLEETQELTKRTCGQQPKKNRPPNRITNQDLIQQLERFARKFPNKLSEREITKQILKHLGTLPQIRQLEEKEGIELSPSSKQIYRIDQVRASMKRKNQPMNTILDNVLSMFEYYYRKQQLSKIELEDYCQMVRKFFDDGKKVLENYSKANVDKKLQKMVIKSTQLETNQAKNNYDDMIG</sequence>
<evidence type="ECO:0000313" key="1">
    <source>
        <dbReference type="EMBL" id="CAD8054261.1"/>
    </source>
</evidence>
<organism evidence="1 2">
    <name type="scientific">Paramecium sonneborni</name>
    <dbReference type="NCBI Taxonomy" id="65129"/>
    <lineage>
        <taxon>Eukaryota</taxon>
        <taxon>Sar</taxon>
        <taxon>Alveolata</taxon>
        <taxon>Ciliophora</taxon>
        <taxon>Intramacronucleata</taxon>
        <taxon>Oligohymenophorea</taxon>
        <taxon>Peniculida</taxon>
        <taxon>Parameciidae</taxon>
        <taxon>Paramecium</taxon>
    </lineage>
</organism>
<reference evidence="1" key="1">
    <citation type="submission" date="2021-01" db="EMBL/GenBank/DDBJ databases">
        <authorList>
            <consortium name="Genoscope - CEA"/>
            <person name="William W."/>
        </authorList>
    </citation>
    <scope>NUCLEOTIDE SEQUENCE</scope>
</reference>
<protein>
    <submittedName>
        <fullName evidence="1">Uncharacterized protein</fullName>
    </submittedName>
</protein>
<dbReference type="EMBL" id="CAJJDN010000008">
    <property type="protein sequence ID" value="CAD8054261.1"/>
    <property type="molecule type" value="Genomic_DNA"/>
</dbReference>
<gene>
    <name evidence="1" type="ORF">PSON_ATCC_30995.1.T0080171</name>
</gene>
<proteinExistence type="predicted"/>
<keyword evidence="2" id="KW-1185">Reference proteome</keyword>